<keyword evidence="4 5" id="KW-0472">Membrane</keyword>
<feature type="transmembrane region" description="Helical" evidence="5">
    <location>
        <begin position="21"/>
        <end position="43"/>
    </location>
</feature>
<dbReference type="STRING" id="904291.A7J15_11690"/>
<dbReference type="OrthoDB" id="9776171at2"/>
<dbReference type="Gene3D" id="1.20.1250.20">
    <property type="entry name" value="MFS general substrate transporter like domains"/>
    <property type="match status" value="1"/>
</dbReference>
<gene>
    <name evidence="7" type="ORF">A7J15_11690</name>
</gene>
<evidence type="ECO:0000313" key="7">
    <source>
        <dbReference type="EMBL" id="OCG76444.1"/>
    </source>
</evidence>
<sequence length="419" mass="41550">MTSVIEAAPAHTALARRRIGVLIASNLLGGVGVASSVAVGGLLAERLGGTAFAGFAQATSVLGAAVAAIPLASLAARGGRRAALTTGYAIALIGGLVIIASTLMQQFVVLLVGLAMFGVAQAVNLQSRYAAGDNADPAARGRIMSLVIWSTTIGSVLGPNLTNIANEVGFVLGLPELAGPYTFSIAAIAVAGLIIALLYGGEVVARPEPGDPVVATASVGAWAALRWAFANPTARMAVVLTACAHAVMVMVMVMTPIHMQHHGDSLTVVGIVISLHVLGMYAVSPLFGWVADRFGAVRSAAGGVAVLLAAVVLGLIAATAGGAWTPAALTVLGVGWSWCVISASTLLASTPDPRVRVPLQGVTDAGMNYAGAAAAALAGPILALGGFHAGNIAALVLLAPATALVVARLVRGGAPVAGG</sequence>
<comment type="caution">
    <text evidence="7">The sequence shown here is derived from an EMBL/GenBank/DDBJ whole genome shotgun (WGS) entry which is preliminary data.</text>
</comment>
<feature type="transmembrane region" description="Helical" evidence="5">
    <location>
        <begin position="236"/>
        <end position="254"/>
    </location>
</feature>
<feature type="domain" description="Major facilitator superfamily (MFS) profile" evidence="6">
    <location>
        <begin position="18"/>
        <end position="411"/>
    </location>
</feature>
<organism evidence="7 8">
    <name type="scientific">Microbacterium sediminis</name>
    <dbReference type="NCBI Taxonomy" id="904291"/>
    <lineage>
        <taxon>Bacteria</taxon>
        <taxon>Bacillati</taxon>
        <taxon>Actinomycetota</taxon>
        <taxon>Actinomycetes</taxon>
        <taxon>Micrococcales</taxon>
        <taxon>Microbacteriaceae</taxon>
        <taxon>Microbacterium</taxon>
    </lineage>
</organism>
<feature type="transmembrane region" description="Helical" evidence="5">
    <location>
        <begin position="181"/>
        <end position="200"/>
    </location>
</feature>
<evidence type="ECO:0000256" key="2">
    <source>
        <dbReference type="ARBA" id="ARBA00022692"/>
    </source>
</evidence>
<feature type="transmembrane region" description="Helical" evidence="5">
    <location>
        <begin position="106"/>
        <end position="123"/>
    </location>
</feature>
<dbReference type="RefSeq" id="WP_067028187.1">
    <property type="nucleotide sequence ID" value="NZ_JRNY01000011.1"/>
</dbReference>
<reference evidence="7 8" key="1">
    <citation type="submission" date="2016-05" db="EMBL/GenBank/DDBJ databases">
        <authorList>
            <person name="Lavstsen T."/>
            <person name="Jespersen J.S."/>
        </authorList>
    </citation>
    <scope>NUCLEOTIDE SEQUENCE [LARGE SCALE GENOMIC DNA]</scope>
    <source>
        <strain evidence="7 8">YLB-01</strain>
    </source>
</reference>
<feature type="transmembrane region" description="Helical" evidence="5">
    <location>
        <begin position="55"/>
        <end position="75"/>
    </location>
</feature>
<dbReference type="InterPro" id="IPR036259">
    <property type="entry name" value="MFS_trans_sf"/>
</dbReference>
<dbReference type="PANTHER" id="PTHR23534">
    <property type="entry name" value="MFS PERMEASE"/>
    <property type="match status" value="1"/>
</dbReference>
<dbReference type="Proteomes" id="UP000093355">
    <property type="component" value="Unassembled WGS sequence"/>
</dbReference>
<keyword evidence="8" id="KW-1185">Reference proteome</keyword>
<dbReference type="AlphaFoldDB" id="A0A1B9NIP8"/>
<feature type="transmembrane region" description="Helical" evidence="5">
    <location>
        <begin position="300"/>
        <end position="320"/>
    </location>
</feature>
<dbReference type="InterPro" id="IPR011701">
    <property type="entry name" value="MFS"/>
</dbReference>
<comment type="subcellular location">
    <subcellularLocation>
        <location evidence="1">Cell membrane</location>
        <topology evidence="1">Multi-pass membrane protein</topology>
    </subcellularLocation>
</comment>
<evidence type="ECO:0000259" key="6">
    <source>
        <dbReference type="PROSITE" id="PS50850"/>
    </source>
</evidence>
<evidence type="ECO:0000256" key="3">
    <source>
        <dbReference type="ARBA" id="ARBA00022989"/>
    </source>
</evidence>
<evidence type="ECO:0000256" key="5">
    <source>
        <dbReference type="SAM" id="Phobius"/>
    </source>
</evidence>
<name>A0A1B9NIP8_9MICO</name>
<feature type="transmembrane region" description="Helical" evidence="5">
    <location>
        <begin position="143"/>
        <end position="161"/>
    </location>
</feature>
<keyword evidence="3 5" id="KW-1133">Transmembrane helix</keyword>
<proteinExistence type="predicted"/>
<dbReference type="PANTHER" id="PTHR23534:SF1">
    <property type="entry name" value="MAJOR FACILITATOR SUPERFAMILY PROTEIN"/>
    <property type="match status" value="1"/>
</dbReference>
<keyword evidence="2 5" id="KW-0812">Transmembrane</keyword>
<dbReference type="EMBL" id="LXMD01000002">
    <property type="protein sequence ID" value="OCG76444.1"/>
    <property type="molecule type" value="Genomic_DNA"/>
</dbReference>
<dbReference type="GO" id="GO:0005886">
    <property type="term" value="C:plasma membrane"/>
    <property type="evidence" value="ECO:0007669"/>
    <property type="project" value="UniProtKB-SubCell"/>
</dbReference>
<evidence type="ECO:0000313" key="8">
    <source>
        <dbReference type="Proteomes" id="UP000093355"/>
    </source>
</evidence>
<feature type="transmembrane region" description="Helical" evidence="5">
    <location>
        <begin position="266"/>
        <end position="288"/>
    </location>
</feature>
<accession>A0A1B9NIP8</accession>
<dbReference type="InterPro" id="IPR020846">
    <property type="entry name" value="MFS_dom"/>
</dbReference>
<feature type="transmembrane region" description="Helical" evidence="5">
    <location>
        <begin position="82"/>
        <end position="100"/>
    </location>
</feature>
<protein>
    <recommendedName>
        <fullName evidence="6">Major facilitator superfamily (MFS) profile domain-containing protein</fullName>
    </recommendedName>
</protein>
<dbReference type="SUPFAM" id="SSF103473">
    <property type="entry name" value="MFS general substrate transporter"/>
    <property type="match status" value="1"/>
</dbReference>
<evidence type="ECO:0000256" key="1">
    <source>
        <dbReference type="ARBA" id="ARBA00004651"/>
    </source>
</evidence>
<dbReference type="PROSITE" id="PS50850">
    <property type="entry name" value="MFS"/>
    <property type="match status" value="1"/>
</dbReference>
<dbReference type="GO" id="GO:0022857">
    <property type="term" value="F:transmembrane transporter activity"/>
    <property type="evidence" value="ECO:0007669"/>
    <property type="project" value="InterPro"/>
</dbReference>
<evidence type="ECO:0000256" key="4">
    <source>
        <dbReference type="ARBA" id="ARBA00023136"/>
    </source>
</evidence>
<dbReference type="Pfam" id="PF07690">
    <property type="entry name" value="MFS_1"/>
    <property type="match status" value="1"/>
</dbReference>